<feature type="domain" description="Peptidase S8/S53" evidence="8">
    <location>
        <begin position="86"/>
        <end position="315"/>
    </location>
</feature>
<reference evidence="9" key="1">
    <citation type="submission" date="2023-06" db="EMBL/GenBank/DDBJ databases">
        <title>Conoideocrella luteorostrata (Hypocreales: Clavicipitaceae), a potential biocontrol fungus for elongate hemlock scale in United States Christmas tree production areas.</title>
        <authorList>
            <person name="Barrett H."/>
            <person name="Lovett B."/>
            <person name="Macias A.M."/>
            <person name="Stajich J.E."/>
            <person name="Kasson M.T."/>
        </authorList>
    </citation>
    <scope>NUCLEOTIDE SEQUENCE</scope>
    <source>
        <strain evidence="9">ARSEF 14590</strain>
    </source>
</reference>
<keyword evidence="4 5" id="KW-0720">Serine protease</keyword>
<dbReference type="CDD" id="cd04077">
    <property type="entry name" value="Peptidases_S8_PCSK9_ProteinaseK_like"/>
    <property type="match status" value="1"/>
</dbReference>
<feature type="active site" description="Charge relay system" evidence="5">
    <location>
        <position position="95"/>
    </location>
</feature>
<accession>A0AAJ0CFC8</accession>
<dbReference type="PROSITE" id="PS51892">
    <property type="entry name" value="SUBTILASE"/>
    <property type="match status" value="1"/>
</dbReference>
<feature type="compositionally biased region" description="Low complexity" evidence="6">
    <location>
        <begin position="483"/>
        <end position="494"/>
    </location>
</feature>
<dbReference type="InterPro" id="IPR034193">
    <property type="entry name" value="PCSK9_ProteinaseK-like"/>
</dbReference>
<evidence type="ECO:0000256" key="7">
    <source>
        <dbReference type="SAM" id="SignalP"/>
    </source>
</evidence>
<dbReference type="SUPFAM" id="SSF52743">
    <property type="entry name" value="Subtilisin-like"/>
    <property type="match status" value="1"/>
</dbReference>
<dbReference type="InterPro" id="IPR015500">
    <property type="entry name" value="Peptidase_S8_subtilisin-rel"/>
</dbReference>
<dbReference type="InterPro" id="IPR036852">
    <property type="entry name" value="Peptidase_S8/S53_dom_sf"/>
</dbReference>
<evidence type="ECO:0000256" key="2">
    <source>
        <dbReference type="ARBA" id="ARBA00022670"/>
    </source>
</evidence>
<evidence type="ECO:0000256" key="6">
    <source>
        <dbReference type="SAM" id="MobiDB-lite"/>
    </source>
</evidence>
<dbReference type="InterPro" id="IPR023828">
    <property type="entry name" value="Peptidase_S8_Ser-AS"/>
</dbReference>
<evidence type="ECO:0000256" key="1">
    <source>
        <dbReference type="ARBA" id="ARBA00011073"/>
    </source>
</evidence>
<evidence type="ECO:0000313" key="10">
    <source>
        <dbReference type="Proteomes" id="UP001251528"/>
    </source>
</evidence>
<evidence type="ECO:0000256" key="3">
    <source>
        <dbReference type="ARBA" id="ARBA00022801"/>
    </source>
</evidence>
<feature type="active site" description="Charge relay system" evidence="5">
    <location>
        <position position="128"/>
    </location>
</feature>
<dbReference type="GO" id="GO:0004252">
    <property type="term" value="F:serine-type endopeptidase activity"/>
    <property type="evidence" value="ECO:0007669"/>
    <property type="project" value="UniProtKB-UniRule"/>
</dbReference>
<evidence type="ECO:0000313" key="9">
    <source>
        <dbReference type="EMBL" id="KAK2591895.1"/>
    </source>
</evidence>
<organism evidence="9 10">
    <name type="scientific">Conoideocrella luteorostrata</name>
    <dbReference type="NCBI Taxonomy" id="1105319"/>
    <lineage>
        <taxon>Eukaryota</taxon>
        <taxon>Fungi</taxon>
        <taxon>Dikarya</taxon>
        <taxon>Ascomycota</taxon>
        <taxon>Pezizomycotina</taxon>
        <taxon>Sordariomycetes</taxon>
        <taxon>Hypocreomycetidae</taxon>
        <taxon>Hypocreales</taxon>
        <taxon>Clavicipitaceae</taxon>
        <taxon>Conoideocrella</taxon>
    </lineage>
</organism>
<keyword evidence="3 5" id="KW-0378">Hydrolase</keyword>
<comment type="similarity">
    <text evidence="1 5">Belongs to the peptidase S8 family.</text>
</comment>
<dbReference type="InterPro" id="IPR050131">
    <property type="entry name" value="Peptidase_S8_subtilisin-like"/>
</dbReference>
<dbReference type="Pfam" id="PF00082">
    <property type="entry name" value="Peptidase_S8"/>
    <property type="match status" value="1"/>
</dbReference>
<dbReference type="Gene3D" id="3.40.50.200">
    <property type="entry name" value="Peptidase S8/S53 domain"/>
    <property type="match status" value="1"/>
</dbReference>
<dbReference type="AlphaFoldDB" id="A0AAJ0CFC8"/>
<keyword evidence="10" id="KW-1185">Reference proteome</keyword>
<evidence type="ECO:0000256" key="5">
    <source>
        <dbReference type="PROSITE-ProRule" id="PRU01240"/>
    </source>
</evidence>
<evidence type="ECO:0000256" key="4">
    <source>
        <dbReference type="ARBA" id="ARBA00022825"/>
    </source>
</evidence>
<comment type="caution">
    <text evidence="9">The sequence shown here is derived from an EMBL/GenBank/DDBJ whole genome shotgun (WGS) entry which is preliminary data.</text>
</comment>
<evidence type="ECO:0000259" key="8">
    <source>
        <dbReference type="Pfam" id="PF00082"/>
    </source>
</evidence>
<feature type="region of interest" description="Disordered" evidence="6">
    <location>
        <begin position="479"/>
        <end position="522"/>
    </location>
</feature>
<dbReference type="GO" id="GO:0006508">
    <property type="term" value="P:proteolysis"/>
    <property type="evidence" value="ECO:0007669"/>
    <property type="project" value="UniProtKB-KW"/>
</dbReference>
<gene>
    <name evidence="9" type="ORF">QQS21_010419</name>
</gene>
<name>A0AAJ0CFC8_9HYPO</name>
<sequence length="522" mass="56003">MKSHSAVVGLLFSTCLAALLPSISSGDSTANLNFYKSDGQVSRRNPKASSSGNGLISQQNAALNLVRMSHNQIDGASTYDYDKSAGQGITVYVIDGGIRLTHEEFEGRATFGKGFSTQSPGEEDMDGHGTHVAAIIGGVKYGVAKNISIISVKIDVDETQMLNAADFVLEDVKRRKIQGKAVISMSMHVSASQKVDEKFQQLTKSDIVCVVSAGNSGKDAGGSSPGRDPSVITVAALDHRYDTPWDNSNYGPAVDLWAPGVEIESADHRSDSAAKFRDGTSQATPHVAGLAAYIMALEGITKPNEVAARLKALAKQSGAPVQWNMPNTTDLIASSGVDKSPRDPSRVKKLPWVDGRDTQFFWNCGSVYSDMFCGTQIYCDAFDSEPEARKGGFFKSAQECFRAHDDRILLPWVEEPPKKHRPSSCAHGTTGDDCPDVCGVTSYGEDVCGTRKYCDLFKTKNRPYGIRGFKDADACIKAHHSPTQKSPTKSSPRPATAKLSGKRPSASKLPAPSGNKPSKSQK</sequence>
<dbReference type="PRINTS" id="PR00723">
    <property type="entry name" value="SUBTILISIN"/>
</dbReference>
<dbReference type="Proteomes" id="UP001251528">
    <property type="component" value="Unassembled WGS sequence"/>
</dbReference>
<dbReference type="PANTHER" id="PTHR43806:SF11">
    <property type="entry name" value="CEREVISIN-RELATED"/>
    <property type="match status" value="1"/>
</dbReference>
<keyword evidence="2 5" id="KW-0645">Protease</keyword>
<keyword evidence="7" id="KW-0732">Signal</keyword>
<protein>
    <recommendedName>
        <fullName evidence="8">Peptidase S8/S53 domain-containing protein</fullName>
    </recommendedName>
</protein>
<feature type="signal peptide" evidence="7">
    <location>
        <begin position="1"/>
        <end position="25"/>
    </location>
</feature>
<dbReference type="EMBL" id="JASWJB010000302">
    <property type="protein sequence ID" value="KAK2591895.1"/>
    <property type="molecule type" value="Genomic_DNA"/>
</dbReference>
<dbReference type="PANTHER" id="PTHR43806">
    <property type="entry name" value="PEPTIDASE S8"/>
    <property type="match status" value="1"/>
</dbReference>
<feature type="active site" description="Charge relay system" evidence="5">
    <location>
        <position position="281"/>
    </location>
</feature>
<proteinExistence type="inferred from homology"/>
<dbReference type="InterPro" id="IPR000209">
    <property type="entry name" value="Peptidase_S8/S53_dom"/>
</dbReference>
<feature type="chain" id="PRO_5042511850" description="Peptidase S8/S53 domain-containing protein" evidence="7">
    <location>
        <begin position="26"/>
        <end position="522"/>
    </location>
</feature>
<dbReference type="PROSITE" id="PS00138">
    <property type="entry name" value="SUBTILASE_SER"/>
    <property type="match status" value="1"/>
</dbReference>